<evidence type="ECO:0000256" key="5">
    <source>
        <dbReference type="ARBA" id="ARBA00022777"/>
    </source>
</evidence>
<dbReference type="Gene3D" id="3.30.565.10">
    <property type="entry name" value="Histidine kinase-like ATPase, C-terminal domain"/>
    <property type="match status" value="1"/>
</dbReference>
<dbReference type="InterPro" id="IPR036890">
    <property type="entry name" value="HATPase_C_sf"/>
</dbReference>
<evidence type="ECO:0000313" key="10">
    <source>
        <dbReference type="EMBL" id="RFS43601.1"/>
    </source>
</evidence>
<dbReference type="SUPFAM" id="SSF55874">
    <property type="entry name" value="ATPase domain of HSP90 chaperone/DNA topoisomerase II/histidine kinase"/>
    <property type="match status" value="1"/>
</dbReference>
<accession>A0A372FS71</accession>
<dbReference type="InterPro" id="IPR050980">
    <property type="entry name" value="2C_sensor_his_kinase"/>
</dbReference>
<dbReference type="AlphaFoldDB" id="A0A372FS71"/>
<evidence type="ECO:0000256" key="8">
    <source>
        <dbReference type="SAM" id="Phobius"/>
    </source>
</evidence>
<feature type="region of interest" description="Disordered" evidence="7">
    <location>
        <begin position="764"/>
        <end position="809"/>
    </location>
</feature>
<reference evidence="10 11" key="1">
    <citation type="submission" date="2018-08" db="EMBL/GenBank/DDBJ databases">
        <title>Verrucosispora craniellae sp. nov., isolated from a marine sponge in the South China Sea.</title>
        <authorList>
            <person name="Li L."/>
            <person name="Lin H.W."/>
        </authorList>
    </citation>
    <scope>NUCLEOTIDE SEQUENCE [LARGE SCALE GENOMIC DNA]</scope>
    <source>
        <strain evidence="10 11">LHW63014</strain>
    </source>
</reference>
<evidence type="ECO:0000313" key="11">
    <source>
        <dbReference type="Proteomes" id="UP000262621"/>
    </source>
</evidence>
<comment type="catalytic activity">
    <reaction evidence="1">
        <text>ATP + protein L-histidine = ADP + protein N-phospho-L-histidine.</text>
        <dbReference type="EC" id="2.7.13.3"/>
    </reaction>
</comment>
<dbReference type="EMBL" id="QVFU01000052">
    <property type="protein sequence ID" value="RFS43601.1"/>
    <property type="molecule type" value="Genomic_DNA"/>
</dbReference>
<feature type="region of interest" description="Disordered" evidence="7">
    <location>
        <begin position="653"/>
        <end position="703"/>
    </location>
</feature>
<keyword evidence="8" id="KW-0812">Transmembrane</keyword>
<dbReference type="InterPro" id="IPR013587">
    <property type="entry name" value="Nitrate/nitrite_sensing"/>
</dbReference>
<dbReference type="Proteomes" id="UP000262621">
    <property type="component" value="Unassembled WGS sequence"/>
</dbReference>
<evidence type="ECO:0000256" key="6">
    <source>
        <dbReference type="ARBA" id="ARBA00023012"/>
    </source>
</evidence>
<sequence>MPLATPIQALEPGRNVVPVARRLALLLLIPLVATLVFASWGVASTSRQARSADHLQSLVAVSAAAGGVLHELDRERQIAAGLVADPAGGLNGYLEQVATSDRAVDAYRQRRGELDASDAVVAQLVEPFDEQLRLLPAVREQVKARATSLTAVLVRYRAVIAQGLALRGTVGQVGGADGVVADQLRVAAALSQAGQYAGIQQAAVAAGNGAVVSQAVQRELAANRAGYDEALLAVSQRSSARWQSWLDQALSGPQVLEAQRLDDEVARTQVGQRLRVNASRWAAASGERRDRLHSVQVRVDADIDAEVGRQRRQQWMTTGVLSAVAVALVIAASVLAWRQGRALARRLRRVRDAVTGMAEHDLPELVRRVSDADPANPSSMPPAPAALAPARSSRDEVDEVTAAFDTLALTTYRIAGDLARQRRVASAAVEAVGRRCQGMTHRLLEALDTAERDEADEKTLDTYFVLDNLAAQLLQFVQNLLVLSGRSVGTVHPEPTPLVTVAQAALGRVQEYRRVNLGLIDDRILVPPAMIDDLVHLLASLLDNATRYSPSETLITGHLLGNRVIIQVTDTGTGITPDLLERLNRELAAPAPQIEVDHIRRQGLATVAVLAASHGLAVRLLPAQPHGTVAEVEIPAEWLLVTIPSPVALPAGPIAGRRPPGGTPASTLTLPTPAPTSRPAVVPAPRRPESLRVGDSPTQPLPTITRRPLAVEREATPVFDEAARRRPPSPWFEDGATVHLQAPTPPHPPADEGTATTLNGLPVRQPMATFTPPPLPAPEPPRRPSERLAEAAAAYQRGLGRHTPSEGHA</sequence>
<dbReference type="Pfam" id="PF08376">
    <property type="entry name" value="NIT"/>
    <property type="match status" value="1"/>
</dbReference>
<evidence type="ECO:0000256" key="4">
    <source>
        <dbReference type="ARBA" id="ARBA00022679"/>
    </source>
</evidence>
<evidence type="ECO:0000259" key="9">
    <source>
        <dbReference type="SMART" id="SM00387"/>
    </source>
</evidence>
<keyword evidence="11" id="KW-1185">Reference proteome</keyword>
<dbReference type="GO" id="GO:0004673">
    <property type="term" value="F:protein histidine kinase activity"/>
    <property type="evidence" value="ECO:0007669"/>
    <property type="project" value="UniProtKB-EC"/>
</dbReference>
<proteinExistence type="predicted"/>
<feature type="compositionally biased region" description="Basic and acidic residues" evidence="7">
    <location>
        <begin position="780"/>
        <end position="789"/>
    </location>
</feature>
<keyword evidence="8" id="KW-1133">Transmembrane helix</keyword>
<keyword evidence="4" id="KW-0808">Transferase</keyword>
<dbReference type="InterPro" id="IPR003594">
    <property type="entry name" value="HATPase_dom"/>
</dbReference>
<feature type="transmembrane region" description="Helical" evidence="8">
    <location>
        <begin position="319"/>
        <end position="337"/>
    </location>
</feature>
<gene>
    <name evidence="10" type="ORF">D0Q02_26960</name>
</gene>
<evidence type="ECO:0000256" key="3">
    <source>
        <dbReference type="ARBA" id="ARBA00022553"/>
    </source>
</evidence>
<evidence type="ECO:0000256" key="1">
    <source>
        <dbReference type="ARBA" id="ARBA00000085"/>
    </source>
</evidence>
<dbReference type="Pfam" id="PF02518">
    <property type="entry name" value="HATPase_c"/>
    <property type="match status" value="1"/>
</dbReference>
<feature type="transmembrane region" description="Helical" evidence="8">
    <location>
        <begin position="23"/>
        <end position="43"/>
    </location>
</feature>
<evidence type="ECO:0000256" key="2">
    <source>
        <dbReference type="ARBA" id="ARBA00012438"/>
    </source>
</evidence>
<keyword evidence="8" id="KW-0472">Membrane</keyword>
<dbReference type="EC" id="2.7.13.3" evidence="2"/>
<keyword evidence="3" id="KW-0597">Phosphoprotein</keyword>
<dbReference type="PANTHER" id="PTHR44936">
    <property type="entry name" value="SENSOR PROTEIN CREC"/>
    <property type="match status" value="1"/>
</dbReference>
<protein>
    <recommendedName>
        <fullName evidence="2">histidine kinase</fullName>
        <ecNumber evidence="2">2.7.13.3</ecNumber>
    </recommendedName>
</protein>
<feature type="compositionally biased region" description="Low complexity" evidence="7">
    <location>
        <begin position="653"/>
        <end position="684"/>
    </location>
</feature>
<keyword evidence="5" id="KW-0418">Kinase</keyword>
<organism evidence="10 11">
    <name type="scientific">Micromonospora craniellae</name>
    <dbReference type="NCBI Taxonomy" id="2294034"/>
    <lineage>
        <taxon>Bacteria</taxon>
        <taxon>Bacillati</taxon>
        <taxon>Actinomycetota</taxon>
        <taxon>Actinomycetes</taxon>
        <taxon>Micromonosporales</taxon>
        <taxon>Micromonosporaceae</taxon>
        <taxon>Micromonospora</taxon>
    </lineage>
</organism>
<evidence type="ECO:0000256" key="7">
    <source>
        <dbReference type="SAM" id="MobiDB-lite"/>
    </source>
</evidence>
<dbReference type="PANTHER" id="PTHR44936:SF9">
    <property type="entry name" value="SENSOR PROTEIN CREC"/>
    <property type="match status" value="1"/>
</dbReference>
<comment type="caution">
    <text evidence="10">The sequence shown here is derived from an EMBL/GenBank/DDBJ whole genome shotgun (WGS) entry which is preliminary data.</text>
</comment>
<dbReference type="GO" id="GO:0000160">
    <property type="term" value="P:phosphorelay signal transduction system"/>
    <property type="evidence" value="ECO:0007669"/>
    <property type="project" value="UniProtKB-KW"/>
</dbReference>
<keyword evidence="6" id="KW-0902">Two-component regulatory system</keyword>
<feature type="domain" description="Histidine kinase/HSP90-like ATPase" evidence="9">
    <location>
        <begin position="529"/>
        <end position="638"/>
    </location>
</feature>
<name>A0A372FS71_9ACTN</name>
<feature type="region of interest" description="Disordered" evidence="7">
    <location>
        <begin position="371"/>
        <end position="394"/>
    </location>
</feature>
<dbReference type="SMART" id="SM00387">
    <property type="entry name" value="HATPase_c"/>
    <property type="match status" value="1"/>
</dbReference>